<evidence type="ECO:0000313" key="3">
    <source>
        <dbReference type="EMBL" id="CDW75127.1"/>
    </source>
</evidence>
<keyword evidence="2" id="KW-0472">Membrane</keyword>
<dbReference type="OMA" id="AFVWANA"/>
<protein>
    <submittedName>
        <fullName evidence="3">Na+-driven multidrug efflux pump</fullName>
    </submittedName>
</protein>
<reference evidence="3 4" key="1">
    <citation type="submission" date="2014-06" db="EMBL/GenBank/DDBJ databases">
        <authorList>
            <person name="Swart Estienne"/>
        </authorList>
    </citation>
    <scope>NUCLEOTIDE SEQUENCE [LARGE SCALE GENOMIC DNA]</scope>
    <source>
        <strain evidence="3 4">130c</strain>
    </source>
</reference>
<feature type="transmembrane region" description="Helical" evidence="2">
    <location>
        <begin position="398"/>
        <end position="416"/>
    </location>
</feature>
<feature type="transmembrane region" description="Helical" evidence="2">
    <location>
        <begin position="107"/>
        <end position="128"/>
    </location>
</feature>
<dbReference type="PANTHER" id="PTHR11206">
    <property type="entry name" value="MULTIDRUG RESISTANCE PROTEIN"/>
    <property type="match status" value="1"/>
</dbReference>
<proteinExistence type="inferred from homology"/>
<feature type="transmembrane region" description="Helical" evidence="2">
    <location>
        <begin position="422"/>
        <end position="445"/>
    </location>
</feature>
<name>A0A077ZZS7_STYLE</name>
<feature type="transmembrane region" description="Helical" evidence="2">
    <location>
        <begin position="244"/>
        <end position="266"/>
    </location>
</feature>
<dbReference type="GO" id="GO:0042910">
    <property type="term" value="F:xenobiotic transmembrane transporter activity"/>
    <property type="evidence" value="ECO:0007669"/>
    <property type="project" value="InterPro"/>
</dbReference>
<comment type="similarity">
    <text evidence="1">Belongs to the multi antimicrobial extrusion (MATE) (TC 2.A.66.1) family.</text>
</comment>
<dbReference type="OrthoDB" id="2126698at2759"/>
<evidence type="ECO:0000313" key="4">
    <source>
        <dbReference type="Proteomes" id="UP000039865"/>
    </source>
</evidence>
<dbReference type="EMBL" id="CCKQ01003985">
    <property type="protein sequence ID" value="CDW75127.1"/>
    <property type="molecule type" value="Genomic_DNA"/>
</dbReference>
<dbReference type="InterPro" id="IPR002528">
    <property type="entry name" value="MATE_fam"/>
</dbReference>
<feature type="transmembrane region" description="Helical" evidence="2">
    <location>
        <begin position="59"/>
        <end position="86"/>
    </location>
</feature>
<dbReference type="GO" id="GO:0016020">
    <property type="term" value="C:membrane"/>
    <property type="evidence" value="ECO:0007669"/>
    <property type="project" value="InterPro"/>
</dbReference>
<keyword evidence="2" id="KW-1133">Transmembrane helix</keyword>
<dbReference type="Pfam" id="PF01554">
    <property type="entry name" value="MatE"/>
    <property type="match status" value="2"/>
</dbReference>
<feature type="transmembrane region" description="Helical" evidence="2">
    <location>
        <begin position="21"/>
        <end position="39"/>
    </location>
</feature>
<feature type="transmembrane region" description="Helical" evidence="2">
    <location>
        <begin position="140"/>
        <end position="157"/>
    </location>
</feature>
<keyword evidence="2" id="KW-0812">Transmembrane</keyword>
<dbReference type="GO" id="GO:0015297">
    <property type="term" value="F:antiporter activity"/>
    <property type="evidence" value="ECO:0007669"/>
    <property type="project" value="InterPro"/>
</dbReference>
<evidence type="ECO:0000256" key="2">
    <source>
        <dbReference type="SAM" id="Phobius"/>
    </source>
</evidence>
<feature type="transmembrane region" description="Helical" evidence="2">
    <location>
        <begin position="286"/>
        <end position="311"/>
    </location>
</feature>
<feature type="transmembrane region" description="Helical" evidence="2">
    <location>
        <begin position="169"/>
        <end position="187"/>
    </location>
</feature>
<dbReference type="InParanoid" id="A0A077ZZS7"/>
<evidence type="ECO:0000256" key="1">
    <source>
        <dbReference type="ARBA" id="ARBA00010199"/>
    </source>
</evidence>
<accession>A0A077ZZS7</accession>
<gene>
    <name evidence="3" type="primary">Contig8698.g9284</name>
    <name evidence="3" type="ORF">STYLEM_4114</name>
</gene>
<feature type="transmembrane region" description="Helical" evidence="2">
    <location>
        <begin position="199"/>
        <end position="223"/>
    </location>
</feature>
<dbReference type="Proteomes" id="UP000039865">
    <property type="component" value="Unassembled WGS sequence"/>
</dbReference>
<sequence>MTEKHDNSKVFIDDTCMQKTKNLVQIALPAIFALFFSFVPELVNLHQVGQEGKAEEINGIALGNIILTILPFTVMWGFCGSLDTFLGQAFGAQDFDLAGHYLNAGKTLMVAVFLPMFGIVYFSETILVTFGQDSKSSYQAWLYLIYLTPGIFFMYQYDAQRRLLQQFKMVKLQAMICFISAVAHYILSYQFIREQNMGVIGAAIATNIAYFINFALANVVSRWNPILSRANVRLDFTQMRFRNLIRVGFFNMTMIGLKWWSFQYLILLAARISIIDQIAFNNLFNFSYLIITVATGISNAFSQIIASSIGAKQYERAKSYGKFVYQQGVPLALCFCIILQLSKRQISLFFGSDPLILQKMLDSFDLASISLFFDWFQQLQLSMIRAIGLYKLASFTNFMAYECVLIPFATITVIYFDASVYSLWVSLIVAYASVNTLYFFAIWGCNCSIKQFKKNQGILHSDDSYEVQQEKQKYMDDEALSKDLKRKLI</sequence>
<keyword evidence="4" id="KW-1185">Reference proteome</keyword>
<organism evidence="3 4">
    <name type="scientific">Stylonychia lemnae</name>
    <name type="common">Ciliate</name>
    <dbReference type="NCBI Taxonomy" id="5949"/>
    <lineage>
        <taxon>Eukaryota</taxon>
        <taxon>Sar</taxon>
        <taxon>Alveolata</taxon>
        <taxon>Ciliophora</taxon>
        <taxon>Intramacronucleata</taxon>
        <taxon>Spirotrichea</taxon>
        <taxon>Stichotrichia</taxon>
        <taxon>Sporadotrichida</taxon>
        <taxon>Oxytrichidae</taxon>
        <taxon>Stylonychinae</taxon>
        <taxon>Stylonychia</taxon>
    </lineage>
</organism>
<dbReference type="AlphaFoldDB" id="A0A077ZZS7"/>